<sequence length="99" mass="10857">MCNPVVRLVATYSCLAGQVVELAKHVSGPHGGWECECLAVVGRSAYLDVSAVLRAFPVAATPVQLDHVLVMRPHFRHSTIPTIKDLVLNVNPYSHLERK</sequence>
<dbReference type="EMBL" id="VSRR010013379">
    <property type="protein sequence ID" value="MPC55707.1"/>
    <property type="molecule type" value="Genomic_DNA"/>
</dbReference>
<protein>
    <submittedName>
        <fullName evidence="1">Uncharacterized protein</fullName>
    </submittedName>
</protein>
<dbReference type="AlphaFoldDB" id="A0A5B7GEF7"/>
<reference evidence="1 2" key="1">
    <citation type="submission" date="2019-05" db="EMBL/GenBank/DDBJ databases">
        <title>Another draft genome of Portunus trituberculatus and its Hox gene families provides insights of decapod evolution.</title>
        <authorList>
            <person name="Jeong J.-H."/>
            <person name="Song I."/>
            <person name="Kim S."/>
            <person name="Choi T."/>
            <person name="Kim D."/>
            <person name="Ryu S."/>
            <person name="Kim W."/>
        </authorList>
    </citation>
    <scope>NUCLEOTIDE SEQUENCE [LARGE SCALE GENOMIC DNA]</scope>
    <source>
        <tissue evidence="1">Muscle</tissue>
    </source>
</reference>
<comment type="caution">
    <text evidence="1">The sequence shown here is derived from an EMBL/GenBank/DDBJ whole genome shotgun (WGS) entry which is preliminary data.</text>
</comment>
<accession>A0A5B7GEF7</accession>
<dbReference type="Proteomes" id="UP000324222">
    <property type="component" value="Unassembled WGS sequence"/>
</dbReference>
<name>A0A5B7GEF7_PORTR</name>
<evidence type="ECO:0000313" key="1">
    <source>
        <dbReference type="EMBL" id="MPC55707.1"/>
    </source>
</evidence>
<evidence type="ECO:0000313" key="2">
    <source>
        <dbReference type="Proteomes" id="UP000324222"/>
    </source>
</evidence>
<proteinExistence type="predicted"/>
<organism evidence="1 2">
    <name type="scientific">Portunus trituberculatus</name>
    <name type="common">Swimming crab</name>
    <name type="synonym">Neptunus trituberculatus</name>
    <dbReference type="NCBI Taxonomy" id="210409"/>
    <lineage>
        <taxon>Eukaryota</taxon>
        <taxon>Metazoa</taxon>
        <taxon>Ecdysozoa</taxon>
        <taxon>Arthropoda</taxon>
        <taxon>Crustacea</taxon>
        <taxon>Multicrustacea</taxon>
        <taxon>Malacostraca</taxon>
        <taxon>Eumalacostraca</taxon>
        <taxon>Eucarida</taxon>
        <taxon>Decapoda</taxon>
        <taxon>Pleocyemata</taxon>
        <taxon>Brachyura</taxon>
        <taxon>Eubrachyura</taxon>
        <taxon>Portunoidea</taxon>
        <taxon>Portunidae</taxon>
        <taxon>Portuninae</taxon>
        <taxon>Portunus</taxon>
    </lineage>
</organism>
<keyword evidence="2" id="KW-1185">Reference proteome</keyword>
<gene>
    <name evidence="1" type="ORF">E2C01_049651</name>
</gene>